<dbReference type="Gene3D" id="1.10.10.10">
    <property type="entry name" value="Winged helix-like DNA-binding domain superfamily/Winged helix DNA-binding domain"/>
    <property type="match status" value="1"/>
</dbReference>
<dbReference type="Proteomes" id="UP000309872">
    <property type="component" value="Unassembled WGS sequence"/>
</dbReference>
<dbReference type="GO" id="GO:0006352">
    <property type="term" value="P:DNA-templated transcription initiation"/>
    <property type="evidence" value="ECO:0007669"/>
    <property type="project" value="InterPro"/>
</dbReference>
<keyword evidence="3" id="KW-1185">Reference proteome</keyword>
<dbReference type="GO" id="GO:0016987">
    <property type="term" value="F:sigma factor activity"/>
    <property type="evidence" value="ECO:0007669"/>
    <property type="project" value="InterPro"/>
</dbReference>
<dbReference type="SUPFAM" id="SSF88659">
    <property type="entry name" value="Sigma3 and sigma4 domains of RNA polymerase sigma factors"/>
    <property type="match status" value="1"/>
</dbReference>
<organism evidence="2 3">
    <name type="scientific">Sphingobacterium alkalisoli</name>
    <dbReference type="NCBI Taxonomy" id="1874115"/>
    <lineage>
        <taxon>Bacteria</taxon>
        <taxon>Pseudomonadati</taxon>
        <taxon>Bacteroidota</taxon>
        <taxon>Sphingobacteriia</taxon>
        <taxon>Sphingobacteriales</taxon>
        <taxon>Sphingobacteriaceae</taxon>
        <taxon>Sphingobacterium</taxon>
    </lineage>
</organism>
<evidence type="ECO:0000313" key="3">
    <source>
        <dbReference type="Proteomes" id="UP000309872"/>
    </source>
</evidence>
<evidence type="ECO:0000259" key="1">
    <source>
        <dbReference type="Pfam" id="PF08281"/>
    </source>
</evidence>
<protein>
    <recommendedName>
        <fullName evidence="1">RNA polymerase sigma factor 70 region 4 type 2 domain-containing protein</fullName>
    </recommendedName>
</protein>
<gene>
    <name evidence="2" type="ORF">FAZ19_04285</name>
</gene>
<name>A0A4V5LYZ5_9SPHI</name>
<dbReference type="InterPro" id="IPR036388">
    <property type="entry name" value="WH-like_DNA-bd_sf"/>
</dbReference>
<dbReference type="InterPro" id="IPR013249">
    <property type="entry name" value="RNA_pol_sigma70_r4_t2"/>
</dbReference>
<dbReference type="GO" id="GO:0003677">
    <property type="term" value="F:DNA binding"/>
    <property type="evidence" value="ECO:0007669"/>
    <property type="project" value="InterPro"/>
</dbReference>
<dbReference type="RefSeq" id="WP_136819345.1">
    <property type="nucleotide sequence ID" value="NZ_BMJX01000001.1"/>
</dbReference>
<proteinExistence type="predicted"/>
<evidence type="ECO:0000313" key="2">
    <source>
        <dbReference type="EMBL" id="TJY68479.1"/>
    </source>
</evidence>
<sequence>MKALALTVAIESNNPSLTKLNNAGDEKIAKEDVQNMLTQIINALPSRCPDFFLRSRIENLTNTEIADKLSLSKRSVENQLSLALRHIRTHNIAWLFKMLTVLTLTV</sequence>
<dbReference type="EMBL" id="SUKA01000001">
    <property type="protein sequence ID" value="TJY68479.1"/>
    <property type="molecule type" value="Genomic_DNA"/>
</dbReference>
<accession>A0A4V5LYZ5</accession>
<comment type="caution">
    <text evidence="2">The sequence shown here is derived from an EMBL/GenBank/DDBJ whole genome shotgun (WGS) entry which is preliminary data.</text>
</comment>
<dbReference type="OrthoDB" id="665981at2"/>
<feature type="domain" description="RNA polymerase sigma factor 70 region 4 type 2" evidence="1">
    <location>
        <begin position="35"/>
        <end position="87"/>
    </location>
</feature>
<dbReference type="Pfam" id="PF08281">
    <property type="entry name" value="Sigma70_r4_2"/>
    <property type="match status" value="1"/>
</dbReference>
<dbReference type="AlphaFoldDB" id="A0A4V5LYZ5"/>
<dbReference type="InterPro" id="IPR013324">
    <property type="entry name" value="RNA_pol_sigma_r3/r4-like"/>
</dbReference>
<reference evidence="2 3" key="1">
    <citation type="submission" date="2019-04" db="EMBL/GenBank/DDBJ databases">
        <title>Sphingobacterium olei sp. nov., isolated from oil-contaminated soil.</title>
        <authorList>
            <person name="Liu B."/>
        </authorList>
    </citation>
    <scope>NUCLEOTIDE SEQUENCE [LARGE SCALE GENOMIC DNA]</scope>
    <source>
        <strain evidence="2 3">Y3L14</strain>
    </source>
</reference>